<proteinExistence type="predicted"/>
<evidence type="ECO:0000313" key="3">
    <source>
        <dbReference type="Proteomes" id="UP000315647"/>
    </source>
</evidence>
<gene>
    <name evidence="2" type="ORF">Enr10x_31660</name>
</gene>
<dbReference type="EMBL" id="CP037421">
    <property type="protein sequence ID" value="QDT27832.1"/>
    <property type="molecule type" value="Genomic_DNA"/>
</dbReference>
<evidence type="ECO:0008006" key="4">
    <source>
        <dbReference type="Google" id="ProtNLM"/>
    </source>
</evidence>
<sequence>MSNETQLTFRALKPDRYPSLLLMAIPLFCLGCSGGGDEIKLAPVSGVVTMDGKPLANAVVIFSPAKGNPSSGRTDASGNYTLQYKERLKGAVPGNHSICIITVPPENPKKTNDSEVAEVLPIDTSFSSEGGVPRTKRPKDTFKKDPIPERYNRKSELKKEVSEGKNKINFELQSK</sequence>
<reference evidence="2 3" key="1">
    <citation type="submission" date="2019-03" db="EMBL/GenBank/DDBJ databases">
        <title>Deep-cultivation of Planctomycetes and their phenomic and genomic characterization uncovers novel biology.</title>
        <authorList>
            <person name="Wiegand S."/>
            <person name="Jogler M."/>
            <person name="Boedeker C."/>
            <person name="Pinto D."/>
            <person name="Vollmers J."/>
            <person name="Rivas-Marin E."/>
            <person name="Kohn T."/>
            <person name="Peeters S.H."/>
            <person name="Heuer A."/>
            <person name="Rast P."/>
            <person name="Oberbeckmann S."/>
            <person name="Bunk B."/>
            <person name="Jeske O."/>
            <person name="Meyerdierks A."/>
            <person name="Storesund J.E."/>
            <person name="Kallscheuer N."/>
            <person name="Luecker S."/>
            <person name="Lage O.M."/>
            <person name="Pohl T."/>
            <person name="Merkel B.J."/>
            <person name="Hornburger P."/>
            <person name="Mueller R.-W."/>
            <person name="Bruemmer F."/>
            <person name="Labrenz M."/>
            <person name="Spormann A.M."/>
            <person name="Op den Camp H."/>
            <person name="Overmann J."/>
            <person name="Amann R."/>
            <person name="Jetten M.S.M."/>
            <person name="Mascher T."/>
            <person name="Medema M.H."/>
            <person name="Devos D.P."/>
            <person name="Kaster A.-K."/>
            <person name="Ovreas L."/>
            <person name="Rohde M."/>
            <person name="Galperin M.Y."/>
            <person name="Jogler C."/>
        </authorList>
    </citation>
    <scope>NUCLEOTIDE SEQUENCE [LARGE SCALE GENOMIC DNA]</scope>
    <source>
        <strain evidence="2 3">Enr10</strain>
    </source>
</reference>
<name>A0A517Q877_9PLAN</name>
<accession>A0A517Q877</accession>
<feature type="compositionally biased region" description="Basic and acidic residues" evidence="1">
    <location>
        <begin position="138"/>
        <end position="175"/>
    </location>
</feature>
<feature type="region of interest" description="Disordered" evidence="1">
    <location>
        <begin position="123"/>
        <end position="175"/>
    </location>
</feature>
<dbReference type="InterPro" id="IPR008969">
    <property type="entry name" value="CarboxyPept-like_regulatory"/>
</dbReference>
<organism evidence="2 3">
    <name type="scientific">Gimesia panareensis</name>
    <dbReference type="NCBI Taxonomy" id="2527978"/>
    <lineage>
        <taxon>Bacteria</taxon>
        <taxon>Pseudomonadati</taxon>
        <taxon>Planctomycetota</taxon>
        <taxon>Planctomycetia</taxon>
        <taxon>Planctomycetales</taxon>
        <taxon>Planctomycetaceae</taxon>
        <taxon>Gimesia</taxon>
    </lineage>
</organism>
<evidence type="ECO:0000256" key="1">
    <source>
        <dbReference type="SAM" id="MobiDB-lite"/>
    </source>
</evidence>
<dbReference type="RefSeq" id="WP_145450556.1">
    <property type="nucleotide sequence ID" value="NZ_CP037421.1"/>
</dbReference>
<dbReference type="AlphaFoldDB" id="A0A517Q877"/>
<dbReference type="Proteomes" id="UP000315647">
    <property type="component" value="Chromosome"/>
</dbReference>
<dbReference type="SUPFAM" id="SSF49464">
    <property type="entry name" value="Carboxypeptidase regulatory domain-like"/>
    <property type="match status" value="1"/>
</dbReference>
<protein>
    <recommendedName>
        <fullName evidence="4">Carboxypeptidase regulatory-like domain-containing protein</fullName>
    </recommendedName>
</protein>
<evidence type="ECO:0000313" key="2">
    <source>
        <dbReference type="EMBL" id="QDT27832.1"/>
    </source>
</evidence>
<keyword evidence="3" id="KW-1185">Reference proteome</keyword>